<dbReference type="PROSITE" id="PS51257">
    <property type="entry name" value="PROKAR_LIPOPROTEIN"/>
    <property type="match status" value="1"/>
</dbReference>
<dbReference type="OrthoDB" id="5295757at2"/>
<keyword evidence="2" id="KW-0449">Lipoprotein</keyword>
<dbReference type="EMBL" id="BAEO01000052">
    <property type="protein sequence ID" value="GAC20404.1"/>
    <property type="molecule type" value="Genomic_DNA"/>
</dbReference>
<reference evidence="2 3" key="1">
    <citation type="journal article" date="2017" name="Antonie Van Leeuwenhoek">
        <title>Rhizobium rhizosphaerae sp. nov., a novel species isolated from rice rhizosphere.</title>
        <authorList>
            <person name="Zhao J.J."/>
            <person name="Zhang J."/>
            <person name="Zhang R.J."/>
            <person name="Zhang C.W."/>
            <person name="Yin H.Q."/>
            <person name="Zhang X.X."/>
        </authorList>
    </citation>
    <scope>NUCLEOTIDE SEQUENCE [LARGE SCALE GENOMIC DNA]</scope>
    <source>
        <strain evidence="2 3">BSs20135</strain>
    </source>
</reference>
<dbReference type="Pfam" id="PF03843">
    <property type="entry name" value="Slp"/>
    <property type="match status" value="1"/>
</dbReference>
<dbReference type="PANTHER" id="PTHR37530">
    <property type="entry name" value="OUTER MEMBRANE PROTEIN SLP"/>
    <property type="match status" value="1"/>
</dbReference>
<proteinExistence type="predicted"/>
<dbReference type="Proteomes" id="UP000006327">
    <property type="component" value="Unassembled WGS sequence"/>
</dbReference>
<name>K6XID3_9ALTE</name>
<keyword evidence="3" id="KW-1185">Reference proteome</keyword>
<comment type="caution">
    <text evidence="2">The sequence shown here is derived from an EMBL/GenBank/DDBJ whole genome shotgun (WGS) entry which is preliminary data.</text>
</comment>
<dbReference type="PANTHER" id="PTHR37530:SF1">
    <property type="entry name" value="OUTER MEMBRANE PROTEIN SLP"/>
    <property type="match status" value="1"/>
</dbReference>
<sequence>MKIHISALLVAIFLAGCSTFPEKLRLEDTSQLVNYEDAAAKAEQVKGKMLRWGGIIAKVENKADSTVFEIVSYPLTSYGRPRSNEESLGRFRISVNGFMDPMVYQVGRLMTFTGQLNGLEKGLVGEHEYVYPSATVKGYYLWKNVQRINVRGVHVWPDQNWYGHYPHSYRRNSFIRSSGENRSHGVKSTRPSGVTTYPKALKTQRVEK</sequence>
<dbReference type="GO" id="GO:0019867">
    <property type="term" value="C:outer membrane"/>
    <property type="evidence" value="ECO:0007669"/>
    <property type="project" value="InterPro"/>
</dbReference>
<dbReference type="AlphaFoldDB" id="K6XID3"/>
<accession>K6XID3</accession>
<organism evidence="2 3">
    <name type="scientific">Paraglaciecola arctica BSs20135</name>
    <dbReference type="NCBI Taxonomy" id="493475"/>
    <lineage>
        <taxon>Bacteria</taxon>
        <taxon>Pseudomonadati</taxon>
        <taxon>Pseudomonadota</taxon>
        <taxon>Gammaproteobacteria</taxon>
        <taxon>Alteromonadales</taxon>
        <taxon>Alteromonadaceae</taxon>
        <taxon>Paraglaciecola</taxon>
    </lineage>
</organism>
<evidence type="ECO:0000313" key="3">
    <source>
        <dbReference type="Proteomes" id="UP000006327"/>
    </source>
</evidence>
<gene>
    <name evidence="2" type="primary">slp</name>
    <name evidence="2" type="ORF">GARC_3449</name>
</gene>
<protein>
    <submittedName>
        <fullName evidence="2">Outer membrane lipoprotein</fullName>
    </submittedName>
</protein>
<dbReference type="STRING" id="493475.GARC_3449"/>
<dbReference type="NCBIfam" id="TIGR00752">
    <property type="entry name" value="slp"/>
    <property type="match status" value="1"/>
</dbReference>
<evidence type="ECO:0000256" key="1">
    <source>
        <dbReference type="SAM" id="MobiDB-lite"/>
    </source>
</evidence>
<evidence type="ECO:0000313" key="2">
    <source>
        <dbReference type="EMBL" id="GAC20404.1"/>
    </source>
</evidence>
<dbReference type="RefSeq" id="WP_007622294.1">
    <property type="nucleotide sequence ID" value="NZ_BAEO01000052.1"/>
</dbReference>
<dbReference type="eggNOG" id="COG3065">
    <property type="taxonomic scope" value="Bacteria"/>
</dbReference>
<feature type="region of interest" description="Disordered" evidence="1">
    <location>
        <begin position="176"/>
        <end position="196"/>
    </location>
</feature>
<dbReference type="InterPro" id="IPR004658">
    <property type="entry name" value="OMP_Slp"/>
</dbReference>